<dbReference type="RefSeq" id="XP_024345218.1">
    <property type="nucleotide sequence ID" value="XM_024500367.1"/>
</dbReference>
<reference evidence="1 2" key="1">
    <citation type="journal article" date="2013" name="Nat. Genet.">
        <title>The genome of the hydatid tapeworm Echinococcus granulosus.</title>
        <authorList>
            <person name="Zheng H."/>
            <person name="Zhang W."/>
            <person name="Zhang L."/>
            <person name="Zhang Z."/>
            <person name="Li J."/>
            <person name="Lu G."/>
            <person name="Zhu Y."/>
            <person name="Wang Y."/>
            <person name="Huang Y."/>
            <person name="Liu J."/>
            <person name="Kang H."/>
            <person name="Chen J."/>
            <person name="Wang L."/>
            <person name="Chen A."/>
            <person name="Yu S."/>
            <person name="Gao Z."/>
            <person name="Jin L."/>
            <person name="Gu W."/>
            <person name="Wang Z."/>
            <person name="Zhao L."/>
            <person name="Shi B."/>
            <person name="Wen H."/>
            <person name="Lin R."/>
            <person name="Jones M.K."/>
            <person name="Brejova B."/>
            <person name="Vinar T."/>
            <person name="Zhao G."/>
            <person name="McManus D.P."/>
            <person name="Chen Z."/>
            <person name="Zhou Y."/>
            <person name="Wang S."/>
        </authorList>
    </citation>
    <scope>NUCLEOTIDE SEQUENCE [LARGE SCALE GENOMIC DNA]</scope>
</reference>
<dbReference type="OrthoDB" id="10415796at2759"/>
<sequence length="116" mass="12994">MEWITEFATNKTDFPSTKSPVIYYDGQFLYHPTTSNGCRYKCIFTNTTHNLSRGDAAVFTNWFSVEESITLKNRGVLIAFETGESPLYAPALLPAHLNQVSDVCSDAGVPISWCEF</sequence>
<evidence type="ECO:0000313" key="1">
    <source>
        <dbReference type="EMBL" id="EUB54022.1"/>
    </source>
</evidence>
<protein>
    <submittedName>
        <fullName evidence="1">Uncharacterized protein</fullName>
    </submittedName>
</protein>
<dbReference type="AlphaFoldDB" id="W6U6R7"/>
<evidence type="ECO:0000313" key="2">
    <source>
        <dbReference type="Proteomes" id="UP000019149"/>
    </source>
</evidence>
<proteinExistence type="predicted"/>
<gene>
    <name evidence="1" type="ORF">EGR_11120</name>
</gene>
<comment type="caution">
    <text evidence="1">The sequence shown here is derived from an EMBL/GenBank/DDBJ whole genome shotgun (WGS) entry which is preliminary data.</text>
</comment>
<name>W6U6R7_ECHGR</name>
<accession>W6U6R7</accession>
<dbReference type="KEGG" id="egl:EGR_11120"/>
<dbReference type="Proteomes" id="UP000019149">
    <property type="component" value="Unassembled WGS sequence"/>
</dbReference>
<dbReference type="EMBL" id="APAU02000393">
    <property type="protein sequence ID" value="EUB54022.1"/>
    <property type="molecule type" value="Genomic_DNA"/>
</dbReference>
<organism evidence="1 2">
    <name type="scientific">Echinococcus granulosus</name>
    <name type="common">Hydatid tapeworm</name>
    <dbReference type="NCBI Taxonomy" id="6210"/>
    <lineage>
        <taxon>Eukaryota</taxon>
        <taxon>Metazoa</taxon>
        <taxon>Spiralia</taxon>
        <taxon>Lophotrochozoa</taxon>
        <taxon>Platyhelminthes</taxon>
        <taxon>Cestoda</taxon>
        <taxon>Eucestoda</taxon>
        <taxon>Cyclophyllidea</taxon>
        <taxon>Taeniidae</taxon>
        <taxon>Echinococcus</taxon>
        <taxon>Echinococcus granulosus group</taxon>
    </lineage>
</organism>
<keyword evidence="2" id="KW-1185">Reference proteome</keyword>
<dbReference type="GeneID" id="36346833"/>
<dbReference type="CTD" id="36346833"/>